<evidence type="ECO:0008006" key="5">
    <source>
        <dbReference type="Google" id="ProtNLM"/>
    </source>
</evidence>
<feature type="signal peptide" evidence="2">
    <location>
        <begin position="1"/>
        <end position="21"/>
    </location>
</feature>
<evidence type="ECO:0000313" key="4">
    <source>
        <dbReference type="Proteomes" id="UP000325003"/>
    </source>
</evidence>
<reference evidence="3 4" key="1">
    <citation type="submission" date="2019-09" db="EMBL/GenBank/DDBJ databases">
        <title>Nocardioides panacisoli sp. nov., isolated from the soil of a ginseng field.</title>
        <authorList>
            <person name="Cho C."/>
        </authorList>
    </citation>
    <scope>NUCLEOTIDE SEQUENCE [LARGE SCALE GENOMIC DNA]</scope>
    <source>
        <strain evidence="3 4">BN130099</strain>
    </source>
</reference>
<organism evidence="3 4">
    <name type="scientific">Nocardioides humilatus</name>
    <dbReference type="NCBI Taxonomy" id="2607660"/>
    <lineage>
        <taxon>Bacteria</taxon>
        <taxon>Bacillati</taxon>
        <taxon>Actinomycetota</taxon>
        <taxon>Actinomycetes</taxon>
        <taxon>Propionibacteriales</taxon>
        <taxon>Nocardioidaceae</taxon>
        <taxon>Nocardioides</taxon>
    </lineage>
</organism>
<dbReference type="Gene3D" id="2.150.10.10">
    <property type="entry name" value="Serralysin-like metalloprotease, C-terminal"/>
    <property type="match status" value="1"/>
</dbReference>
<gene>
    <name evidence="3" type="ORF">F0U44_05560</name>
</gene>
<dbReference type="PRINTS" id="PR00313">
    <property type="entry name" value="CABNDNGRPT"/>
</dbReference>
<dbReference type="RefSeq" id="WP_149727199.1">
    <property type="nucleotide sequence ID" value="NZ_VUJV01000001.1"/>
</dbReference>
<feature type="region of interest" description="Disordered" evidence="1">
    <location>
        <begin position="85"/>
        <end position="138"/>
    </location>
</feature>
<dbReference type="SUPFAM" id="SSF51120">
    <property type="entry name" value="beta-Roll"/>
    <property type="match status" value="2"/>
</dbReference>
<dbReference type="InterPro" id="IPR011049">
    <property type="entry name" value="Serralysin-like_metalloprot_C"/>
</dbReference>
<comment type="caution">
    <text evidence="3">The sequence shown here is derived from an EMBL/GenBank/DDBJ whole genome shotgun (WGS) entry which is preliminary data.</text>
</comment>
<dbReference type="AlphaFoldDB" id="A0A5B1LNP9"/>
<reference evidence="3 4" key="2">
    <citation type="submission" date="2019-09" db="EMBL/GenBank/DDBJ databases">
        <authorList>
            <person name="Jin C."/>
        </authorList>
    </citation>
    <scope>NUCLEOTIDE SEQUENCE [LARGE SCALE GENOMIC DNA]</scope>
    <source>
        <strain evidence="3 4">BN130099</strain>
    </source>
</reference>
<feature type="chain" id="PRO_5038940056" description="Hemolysin-type calcium-binding repeat-containing protein" evidence="2">
    <location>
        <begin position="22"/>
        <end position="441"/>
    </location>
</feature>
<keyword evidence="2" id="KW-0732">Signal</keyword>
<dbReference type="EMBL" id="VUJV01000001">
    <property type="protein sequence ID" value="KAA1421738.1"/>
    <property type="molecule type" value="Genomic_DNA"/>
</dbReference>
<evidence type="ECO:0000313" key="3">
    <source>
        <dbReference type="EMBL" id="KAA1421738.1"/>
    </source>
</evidence>
<dbReference type="Gene3D" id="2.160.20.160">
    <property type="match status" value="1"/>
</dbReference>
<protein>
    <recommendedName>
        <fullName evidence="5">Hemolysin-type calcium-binding repeat-containing protein</fullName>
    </recommendedName>
</protein>
<dbReference type="GO" id="GO:0005509">
    <property type="term" value="F:calcium ion binding"/>
    <property type="evidence" value="ECO:0007669"/>
    <property type="project" value="InterPro"/>
</dbReference>
<feature type="compositionally biased region" description="Acidic residues" evidence="1">
    <location>
        <begin position="87"/>
        <end position="97"/>
    </location>
</feature>
<evidence type="ECO:0000256" key="2">
    <source>
        <dbReference type="SAM" id="SignalP"/>
    </source>
</evidence>
<proteinExistence type="predicted"/>
<evidence type="ECO:0000256" key="1">
    <source>
        <dbReference type="SAM" id="MobiDB-lite"/>
    </source>
</evidence>
<sequence>MSRSSSLLGAAVLAISTLGVAATGDTASAGVPTCHDQTATIVGTPGGSIDGTDGPDIVVTNGATEIQTGDGDDLVCVTGGSGKDDADVQTDDGDDVIDASTSTSGTRRVYLGDGDDTYTGGPGPDQVVAGDPGEGRAGEGADTVATGAGYDYVVTGGTASAPDHDAIDLGPGRDDVTVEGPVDPGLPLIGGEGRDRLALEGSTLRHFLRIDNVLGRATDDDVVAMTWSGMEDFRLAPSAPWEAPSFTGNNGAEHIWTSVPLGEARLNGGDDRLNQDIYEGRLLADAFFEGGHGHDTFILMAGAGDQARRVVYDRRNGSMLFERGQQFSDMQVDGFERFRWSARRLEVYGTASPEHFEWSGCHGFVAGRGGDDVLELISVPDADCGTYGEDADLVTRGGPGDDRLLGNYMPDILLGGPGTDVARGDRGNDRCVAETEVGCER</sequence>
<accession>A0A5B1LNP9</accession>
<keyword evidence="4" id="KW-1185">Reference proteome</keyword>
<dbReference type="Proteomes" id="UP000325003">
    <property type="component" value="Unassembled WGS sequence"/>
</dbReference>
<dbReference type="Pfam" id="PF00353">
    <property type="entry name" value="HemolysinCabind"/>
    <property type="match status" value="3"/>
</dbReference>
<dbReference type="InterPro" id="IPR001343">
    <property type="entry name" value="Hemolysn_Ca-bd"/>
</dbReference>
<name>A0A5B1LNP9_9ACTN</name>